<dbReference type="Pfam" id="PF01638">
    <property type="entry name" value="HxlR"/>
    <property type="match status" value="1"/>
</dbReference>
<dbReference type="Gene3D" id="1.10.10.10">
    <property type="entry name" value="Winged helix-like DNA-binding domain superfamily/Winged helix DNA-binding domain"/>
    <property type="match status" value="1"/>
</dbReference>
<keyword evidence="2" id="KW-0238">DNA-binding</keyword>
<evidence type="ECO:0000313" key="6">
    <source>
        <dbReference type="Proteomes" id="UP001501035"/>
    </source>
</evidence>
<protein>
    <submittedName>
        <fullName evidence="5">Helix-turn-helix domain-containing protein</fullName>
    </submittedName>
</protein>
<dbReference type="PROSITE" id="PS51118">
    <property type="entry name" value="HTH_HXLR"/>
    <property type="match status" value="1"/>
</dbReference>
<dbReference type="Proteomes" id="UP001501035">
    <property type="component" value="Unassembled WGS sequence"/>
</dbReference>
<name>A0ABP6L6E2_9ACTN</name>
<keyword evidence="3" id="KW-0804">Transcription</keyword>
<reference evidence="6" key="1">
    <citation type="journal article" date="2019" name="Int. J. Syst. Evol. Microbiol.">
        <title>The Global Catalogue of Microorganisms (GCM) 10K type strain sequencing project: providing services to taxonomists for standard genome sequencing and annotation.</title>
        <authorList>
            <consortium name="The Broad Institute Genomics Platform"/>
            <consortium name="The Broad Institute Genome Sequencing Center for Infectious Disease"/>
            <person name="Wu L."/>
            <person name="Ma J."/>
        </authorList>
    </citation>
    <scope>NUCLEOTIDE SEQUENCE [LARGE SCALE GENOMIC DNA]</scope>
    <source>
        <strain evidence="6">JCM 14234</strain>
    </source>
</reference>
<evidence type="ECO:0000256" key="2">
    <source>
        <dbReference type="ARBA" id="ARBA00023125"/>
    </source>
</evidence>
<dbReference type="EMBL" id="BAAAVS010000019">
    <property type="protein sequence ID" value="GAA3032757.1"/>
    <property type="molecule type" value="Genomic_DNA"/>
</dbReference>
<keyword evidence="6" id="KW-1185">Reference proteome</keyword>
<dbReference type="InterPro" id="IPR036388">
    <property type="entry name" value="WH-like_DNA-bd_sf"/>
</dbReference>
<evidence type="ECO:0000259" key="4">
    <source>
        <dbReference type="PROSITE" id="PS51118"/>
    </source>
</evidence>
<evidence type="ECO:0000256" key="3">
    <source>
        <dbReference type="ARBA" id="ARBA00023163"/>
    </source>
</evidence>
<comment type="caution">
    <text evidence="5">The sequence shown here is derived from an EMBL/GenBank/DDBJ whole genome shotgun (WGS) entry which is preliminary data.</text>
</comment>
<dbReference type="PANTHER" id="PTHR33204:SF37">
    <property type="entry name" value="HTH-TYPE TRANSCRIPTIONAL REGULATOR YODB"/>
    <property type="match status" value="1"/>
</dbReference>
<organism evidence="5 6">
    <name type="scientific">Gordonia defluvii</name>
    <dbReference type="NCBI Taxonomy" id="283718"/>
    <lineage>
        <taxon>Bacteria</taxon>
        <taxon>Bacillati</taxon>
        <taxon>Actinomycetota</taxon>
        <taxon>Actinomycetes</taxon>
        <taxon>Mycobacteriales</taxon>
        <taxon>Gordoniaceae</taxon>
        <taxon>Gordonia</taxon>
    </lineage>
</organism>
<keyword evidence="1" id="KW-0805">Transcription regulation</keyword>
<sequence length="135" mass="14835">MTDLDSDPGRSFDADVFSRMCASRGVLQHVTGRWSALIVVALLENNAPMRFAAIRRRVDGISDRMLSQTLGQIEREGIVVRTVHSTIPPHVEYGLTALGQKIAEPLTALIGIIESELPHVLAAQKAFDDADERRS</sequence>
<proteinExistence type="predicted"/>
<dbReference type="PANTHER" id="PTHR33204">
    <property type="entry name" value="TRANSCRIPTIONAL REGULATOR, MARR FAMILY"/>
    <property type="match status" value="1"/>
</dbReference>
<dbReference type="InterPro" id="IPR036390">
    <property type="entry name" value="WH_DNA-bd_sf"/>
</dbReference>
<dbReference type="InterPro" id="IPR002577">
    <property type="entry name" value="HTH_HxlR"/>
</dbReference>
<dbReference type="SUPFAM" id="SSF46785">
    <property type="entry name" value="Winged helix' DNA-binding domain"/>
    <property type="match status" value="1"/>
</dbReference>
<accession>A0ABP6L6E2</accession>
<gene>
    <name evidence="5" type="ORF">GCM10010528_12400</name>
</gene>
<evidence type="ECO:0000313" key="5">
    <source>
        <dbReference type="EMBL" id="GAA3032757.1"/>
    </source>
</evidence>
<evidence type="ECO:0000256" key="1">
    <source>
        <dbReference type="ARBA" id="ARBA00023015"/>
    </source>
</evidence>
<feature type="domain" description="HTH hxlR-type" evidence="4">
    <location>
        <begin position="21"/>
        <end position="121"/>
    </location>
</feature>